<keyword evidence="9 10" id="KW-0472">Membrane</keyword>
<dbReference type="RefSeq" id="WP_267267838.1">
    <property type="nucleotide sequence ID" value="NZ_CP101527.1"/>
</dbReference>
<dbReference type="GO" id="GO:0015628">
    <property type="term" value="P:protein secretion by the type II secretion system"/>
    <property type="evidence" value="ECO:0007669"/>
    <property type="project" value="InterPro"/>
</dbReference>
<keyword evidence="8 11" id="KW-1133">Transmembrane helix</keyword>
<accession>A0A9E8HKB8</accession>
<evidence type="ECO:0000256" key="11">
    <source>
        <dbReference type="SAM" id="Phobius"/>
    </source>
</evidence>
<keyword evidence="3 10" id="KW-0813">Transport</keyword>
<name>A0A9E8HKB8_9ALTE</name>
<gene>
    <name evidence="12" type="ORF">NNL22_06520</name>
</gene>
<evidence type="ECO:0000256" key="10">
    <source>
        <dbReference type="PIRNR" id="PIRNR006291"/>
    </source>
</evidence>
<evidence type="ECO:0000256" key="2">
    <source>
        <dbReference type="ARBA" id="ARBA00010637"/>
    </source>
</evidence>
<keyword evidence="5 10" id="KW-0997">Cell inner membrane</keyword>
<evidence type="ECO:0000256" key="1">
    <source>
        <dbReference type="ARBA" id="ARBA00004377"/>
    </source>
</evidence>
<dbReference type="GO" id="GO:0005886">
    <property type="term" value="C:plasma membrane"/>
    <property type="evidence" value="ECO:0007669"/>
    <property type="project" value="UniProtKB-SubCell"/>
</dbReference>
<comment type="function">
    <text evidence="10">Inner membrane component of the type II secretion system required for the energy-dependent secretion of extracellular factors such as proteases and toxins from the periplasm.</text>
</comment>
<sequence>MSIINKIKNTPSVVSAMRQFEAMPKRDQQALVVLAVALFLAILYFLVWSPAHEFANKQQNNLQSSKELLSWVQANEGVAKSLVANSGAGSSTILDSQSLVSTVSANAQKHNIKLKRFEPSGDRKVRVWLEKVPFNTVIVWLRDLNETYSIGVSQVSIDKDEKGGLVNVRLTLKG</sequence>
<evidence type="ECO:0000313" key="13">
    <source>
        <dbReference type="Proteomes" id="UP001164472"/>
    </source>
</evidence>
<dbReference type="KEGG" id="asem:NNL22_06520"/>
<dbReference type="GO" id="GO:0015627">
    <property type="term" value="C:type II protein secretion system complex"/>
    <property type="evidence" value="ECO:0007669"/>
    <property type="project" value="InterPro"/>
</dbReference>
<dbReference type="Gene3D" id="3.30.1360.100">
    <property type="entry name" value="General secretion pathway protein M, EpsM"/>
    <property type="match status" value="1"/>
</dbReference>
<evidence type="ECO:0000256" key="3">
    <source>
        <dbReference type="ARBA" id="ARBA00022448"/>
    </source>
</evidence>
<proteinExistence type="inferred from homology"/>
<dbReference type="Proteomes" id="UP001164472">
    <property type="component" value="Chromosome"/>
</dbReference>
<evidence type="ECO:0000313" key="12">
    <source>
        <dbReference type="EMBL" id="UZW76230.1"/>
    </source>
</evidence>
<dbReference type="AlphaFoldDB" id="A0A9E8HKB8"/>
<comment type="similarity">
    <text evidence="2 10">Belongs to the GSP M family.</text>
</comment>
<reference evidence="12" key="1">
    <citation type="submission" date="2022-07" db="EMBL/GenBank/DDBJ databases">
        <title>Alkalimarinus sp. nov., isolated from gut of a Alitta virens.</title>
        <authorList>
            <person name="Yang A.I."/>
            <person name="Shin N.-R."/>
        </authorList>
    </citation>
    <scope>NUCLEOTIDE SEQUENCE</scope>
    <source>
        <strain evidence="12">FA028</strain>
    </source>
</reference>
<evidence type="ECO:0000256" key="7">
    <source>
        <dbReference type="ARBA" id="ARBA00022927"/>
    </source>
</evidence>
<dbReference type="InterPro" id="IPR023229">
    <property type="entry name" value="T2SS_M_periplasmic_sf"/>
</dbReference>
<evidence type="ECO:0000256" key="6">
    <source>
        <dbReference type="ARBA" id="ARBA00022692"/>
    </source>
</evidence>
<protein>
    <recommendedName>
        <fullName evidence="10">Type II secretion system protein M</fullName>
        <shortName evidence="10">T2SS protein M</shortName>
    </recommendedName>
    <alternativeName>
        <fullName evidence="10">General secretion pathway protein M</fullName>
    </alternativeName>
</protein>
<dbReference type="EMBL" id="CP101527">
    <property type="protein sequence ID" value="UZW76230.1"/>
    <property type="molecule type" value="Genomic_DNA"/>
</dbReference>
<comment type="subcellular location">
    <subcellularLocation>
        <location evidence="1">Cell inner membrane</location>
        <topology evidence="1">Single-pass membrane protein</topology>
    </subcellularLocation>
</comment>
<keyword evidence="7 10" id="KW-0653">Protein transport</keyword>
<dbReference type="PIRSF" id="PIRSF006291">
    <property type="entry name" value="GspM"/>
    <property type="match status" value="1"/>
</dbReference>
<dbReference type="SUPFAM" id="SSF103054">
    <property type="entry name" value="General secretion pathway protein M, EpsM"/>
    <property type="match status" value="1"/>
</dbReference>
<evidence type="ECO:0000256" key="8">
    <source>
        <dbReference type="ARBA" id="ARBA00022989"/>
    </source>
</evidence>
<dbReference type="InterPro" id="IPR007690">
    <property type="entry name" value="T2SS_GspM"/>
</dbReference>
<evidence type="ECO:0000256" key="9">
    <source>
        <dbReference type="ARBA" id="ARBA00023136"/>
    </source>
</evidence>
<keyword evidence="6 11" id="KW-0812">Transmembrane</keyword>
<keyword evidence="13" id="KW-1185">Reference proteome</keyword>
<keyword evidence="4 10" id="KW-1003">Cell membrane</keyword>
<evidence type="ECO:0000256" key="5">
    <source>
        <dbReference type="ARBA" id="ARBA00022519"/>
    </source>
</evidence>
<organism evidence="12 13">
    <name type="scientific">Alkalimarinus sediminis</name>
    <dbReference type="NCBI Taxonomy" id="1632866"/>
    <lineage>
        <taxon>Bacteria</taxon>
        <taxon>Pseudomonadati</taxon>
        <taxon>Pseudomonadota</taxon>
        <taxon>Gammaproteobacteria</taxon>
        <taxon>Alteromonadales</taxon>
        <taxon>Alteromonadaceae</taxon>
        <taxon>Alkalimarinus</taxon>
    </lineage>
</organism>
<dbReference type="Pfam" id="PF04612">
    <property type="entry name" value="T2SSM"/>
    <property type="match status" value="1"/>
</dbReference>
<feature type="transmembrane region" description="Helical" evidence="11">
    <location>
        <begin position="30"/>
        <end position="51"/>
    </location>
</feature>
<evidence type="ECO:0000256" key="4">
    <source>
        <dbReference type="ARBA" id="ARBA00022475"/>
    </source>
</evidence>